<dbReference type="AlphaFoldDB" id="A0AA96GLM1"/>
<evidence type="ECO:0000313" key="3">
    <source>
        <dbReference type="EMBL" id="WNM62585.1"/>
    </source>
</evidence>
<organism evidence="3 4">
    <name type="scientific">Candidatus Nitrospira neomarina</name>
    <dbReference type="NCBI Taxonomy" id="3020899"/>
    <lineage>
        <taxon>Bacteria</taxon>
        <taxon>Pseudomonadati</taxon>
        <taxon>Nitrospirota</taxon>
        <taxon>Nitrospiria</taxon>
        <taxon>Nitrospirales</taxon>
        <taxon>Nitrospiraceae</taxon>
        <taxon>Nitrospira</taxon>
    </lineage>
</organism>
<evidence type="ECO:0000256" key="1">
    <source>
        <dbReference type="SAM" id="MobiDB-lite"/>
    </source>
</evidence>
<accession>A0AA96GLM1</accession>
<name>A0AA96GLM1_9BACT</name>
<keyword evidence="2" id="KW-0472">Membrane</keyword>
<dbReference type="SUPFAM" id="SSF58113">
    <property type="entry name" value="Apolipoprotein A-I"/>
    <property type="match status" value="1"/>
</dbReference>
<reference evidence="3 4" key="1">
    <citation type="submission" date="2023-01" db="EMBL/GenBank/DDBJ databases">
        <title>Cultivation and genomic characterization of new, ubiquitous marine nitrite-oxidizing bacteria from the Nitrospirales.</title>
        <authorList>
            <person name="Mueller A.J."/>
            <person name="Daebeler A."/>
            <person name="Herbold C.W."/>
            <person name="Kirkegaard R.H."/>
            <person name="Daims H."/>
        </authorList>
    </citation>
    <scope>NUCLEOTIDE SEQUENCE [LARGE SCALE GENOMIC DNA]</scope>
    <source>
        <strain evidence="3 4">DK</strain>
    </source>
</reference>
<evidence type="ECO:0008006" key="5">
    <source>
        <dbReference type="Google" id="ProtNLM"/>
    </source>
</evidence>
<dbReference type="RefSeq" id="WP_312746286.1">
    <property type="nucleotide sequence ID" value="NZ_CP116968.1"/>
</dbReference>
<keyword evidence="4" id="KW-1185">Reference proteome</keyword>
<feature type="region of interest" description="Disordered" evidence="1">
    <location>
        <begin position="29"/>
        <end position="51"/>
    </location>
</feature>
<keyword evidence="2" id="KW-0812">Transmembrane</keyword>
<dbReference type="Proteomes" id="UP001302494">
    <property type="component" value="Chromosome"/>
</dbReference>
<evidence type="ECO:0000313" key="4">
    <source>
        <dbReference type="Proteomes" id="UP001302494"/>
    </source>
</evidence>
<protein>
    <recommendedName>
        <fullName evidence="5">DUF3618 domain-containing protein</fullName>
    </recommendedName>
</protein>
<evidence type="ECO:0000256" key="2">
    <source>
        <dbReference type="SAM" id="Phobius"/>
    </source>
</evidence>
<proteinExistence type="predicted"/>
<dbReference type="EMBL" id="CP116968">
    <property type="protein sequence ID" value="WNM62585.1"/>
    <property type="molecule type" value="Genomic_DNA"/>
</dbReference>
<sequence length="191" mass="21176">MRNTIMTIPLPTALVGLGLYWLCKSSSESSVGTLRSDGTQSFPWRKQGDDHLPMEEQVKERLHDAKDTVEGHMTEWKDQARQQAYEWKKETEQKMENVKGYLTEKGTVARGELTQLLDNYPLAVGAGMVALGVAVAAAIPVSRKENQWMGPSREKMVESVKTAVRSTAEDVTQKAGTIAEKVLQNTEHSAS</sequence>
<feature type="compositionally biased region" description="Polar residues" evidence="1">
    <location>
        <begin position="29"/>
        <end position="42"/>
    </location>
</feature>
<dbReference type="KEGG" id="nneo:PQG83_02230"/>
<feature type="transmembrane region" description="Helical" evidence="2">
    <location>
        <begin position="120"/>
        <end position="139"/>
    </location>
</feature>
<gene>
    <name evidence="3" type="ORF">PQG83_02230</name>
</gene>
<keyword evidence="2" id="KW-1133">Transmembrane helix</keyword>